<evidence type="ECO:0000256" key="4">
    <source>
        <dbReference type="ARBA" id="ARBA00023157"/>
    </source>
</evidence>
<dbReference type="AlphaFoldDB" id="V2XE56"/>
<dbReference type="SMART" id="SM00747">
    <property type="entry name" value="CFEM"/>
    <property type="match status" value="2"/>
</dbReference>
<evidence type="ECO:0000256" key="1">
    <source>
        <dbReference type="ARBA" id="ARBA00004613"/>
    </source>
</evidence>
<comment type="caution">
    <text evidence="8">The sequence shown here is derived from an EMBL/GenBank/DDBJ whole genome shotgun (WGS) entry which is preliminary data.</text>
</comment>
<evidence type="ECO:0000256" key="6">
    <source>
        <dbReference type="SAM" id="SignalP"/>
    </source>
</evidence>
<name>V2XE56_MONRO</name>
<evidence type="ECO:0000259" key="7">
    <source>
        <dbReference type="PROSITE" id="PS52012"/>
    </source>
</evidence>
<dbReference type="STRING" id="1381753.V2XE56"/>
<reference evidence="8 9" key="1">
    <citation type="journal article" date="2014" name="BMC Genomics">
        <title>Genome and secretome analysis of the hemibiotrophic fungal pathogen, Moniliophthora roreri, which causes frosty pod rot disease of cacao: mechanisms of the biotrophic and necrotrophic phases.</title>
        <authorList>
            <person name="Meinhardt L.W."/>
            <person name="Costa G.G.L."/>
            <person name="Thomazella D.P.T."/>
            <person name="Teixeira P.J.P.L."/>
            <person name="Carazzolle M.F."/>
            <person name="Schuster S.C."/>
            <person name="Carlson J.E."/>
            <person name="Guiltinan M.J."/>
            <person name="Mieczkowski P."/>
            <person name="Farmer A."/>
            <person name="Ramaraj T."/>
            <person name="Crozier J."/>
            <person name="Davis R.E."/>
            <person name="Shao J."/>
            <person name="Melnick R.L."/>
            <person name="Pereira G.A.G."/>
            <person name="Bailey B.A."/>
        </authorList>
    </citation>
    <scope>NUCLEOTIDE SEQUENCE [LARGE SCALE GENOMIC DNA]</scope>
    <source>
        <strain evidence="8 9">MCA 2997</strain>
    </source>
</reference>
<dbReference type="GO" id="GO:0005576">
    <property type="term" value="C:extracellular region"/>
    <property type="evidence" value="ECO:0007669"/>
    <property type="project" value="UniProtKB-SubCell"/>
</dbReference>
<gene>
    <name evidence="8" type="ORF">Moror_10291</name>
</gene>
<proteinExistence type="predicted"/>
<comment type="subcellular location">
    <subcellularLocation>
        <location evidence="1">Secreted</location>
    </subcellularLocation>
</comment>
<keyword evidence="2" id="KW-0964">Secreted</keyword>
<sequence length="242" mass="25986">MRINTFLFTVIFGTTLIDIVVAQDSGLPCILKCSNDNLSAGPCSSIQDLQCICTNQSYQDAVKKCLQEKCASADLQSAMGLQSQSCGSLKPSEQQNTPEQNTPPPPEQKKPEDQTPPPPEQKKPEDQTPPPPEQKKPEDNKAPPPPPPEQKNPPEQNPSGGSSDCVTQCAQEALTSSACKDITDLKCICTDDAYRKGFMACLNKNDKCTSGSILNALTLQKTNCGPFMKPEPQVGARPVPGA</sequence>
<evidence type="ECO:0000313" key="8">
    <source>
        <dbReference type="EMBL" id="ESK92007.1"/>
    </source>
</evidence>
<organism evidence="8 9">
    <name type="scientific">Moniliophthora roreri (strain MCA 2997)</name>
    <name type="common">Cocoa frosty pod rot fungus</name>
    <name type="synonym">Crinipellis roreri</name>
    <dbReference type="NCBI Taxonomy" id="1381753"/>
    <lineage>
        <taxon>Eukaryota</taxon>
        <taxon>Fungi</taxon>
        <taxon>Dikarya</taxon>
        <taxon>Basidiomycota</taxon>
        <taxon>Agaricomycotina</taxon>
        <taxon>Agaricomycetes</taxon>
        <taxon>Agaricomycetidae</taxon>
        <taxon>Agaricales</taxon>
        <taxon>Marasmiineae</taxon>
        <taxon>Marasmiaceae</taxon>
        <taxon>Moniliophthora</taxon>
    </lineage>
</organism>
<dbReference type="KEGG" id="mrr:Moror_10291"/>
<dbReference type="PROSITE" id="PS52012">
    <property type="entry name" value="CFEM"/>
    <property type="match status" value="1"/>
</dbReference>
<evidence type="ECO:0000256" key="2">
    <source>
        <dbReference type="ARBA" id="ARBA00022525"/>
    </source>
</evidence>
<protein>
    <submittedName>
        <fullName evidence="8">Secreted protein</fullName>
    </submittedName>
</protein>
<feature type="region of interest" description="Disordered" evidence="5">
    <location>
        <begin position="82"/>
        <end position="165"/>
    </location>
</feature>
<feature type="domain" description="CFEM" evidence="7">
    <location>
        <begin position="1"/>
        <end position="117"/>
    </location>
</feature>
<accession>V2XE56</accession>
<dbReference type="InterPro" id="IPR008427">
    <property type="entry name" value="Extracellular_membr_CFEM_dom"/>
</dbReference>
<dbReference type="OrthoDB" id="4505683at2759"/>
<dbReference type="EMBL" id="AWSO01000305">
    <property type="protein sequence ID" value="ESK92007.1"/>
    <property type="molecule type" value="Genomic_DNA"/>
</dbReference>
<evidence type="ECO:0000256" key="5">
    <source>
        <dbReference type="SAM" id="MobiDB-lite"/>
    </source>
</evidence>
<feature type="compositionally biased region" description="Pro residues" evidence="5">
    <location>
        <begin position="142"/>
        <end position="151"/>
    </location>
</feature>
<keyword evidence="4" id="KW-1015">Disulfide bond</keyword>
<feature type="signal peptide" evidence="6">
    <location>
        <begin position="1"/>
        <end position="22"/>
    </location>
</feature>
<feature type="chain" id="PRO_5004712178" evidence="6">
    <location>
        <begin position="23"/>
        <end position="242"/>
    </location>
</feature>
<dbReference type="Pfam" id="PF05730">
    <property type="entry name" value="CFEM"/>
    <property type="match status" value="2"/>
</dbReference>
<keyword evidence="9" id="KW-1185">Reference proteome</keyword>
<dbReference type="Proteomes" id="UP000017559">
    <property type="component" value="Unassembled WGS sequence"/>
</dbReference>
<evidence type="ECO:0000256" key="3">
    <source>
        <dbReference type="ARBA" id="ARBA00022729"/>
    </source>
</evidence>
<dbReference type="HOGENOM" id="CLU_1147440_0_0_1"/>
<evidence type="ECO:0000313" key="9">
    <source>
        <dbReference type="Proteomes" id="UP000017559"/>
    </source>
</evidence>
<keyword evidence="3 6" id="KW-0732">Signal</keyword>